<evidence type="ECO:0000256" key="5">
    <source>
        <dbReference type="ARBA" id="ARBA00022729"/>
    </source>
</evidence>
<dbReference type="Proteomes" id="UP000504632">
    <property type="component" value="Chromosome 1"/>
</dbReference>
<evidence type="ECO:0000256" key="7">
    <source>
        <dbReference type="ARBA" id="ARBA00022989"/>
    </source>
</evidence>
<evidence type="ECO:0000313" key="15">
    <source>
        <dbReference type="Proteomes" id="UP000504632"/>
    </source>
</evidence>
<dbReference type="PROSITE" id="PS50026">
    <property type="entry name" value="EGF_3"/>
    <property type="match status" value="1"/>
</dbReference>
<dbReference type="InterPro" id="IPR049883">
    <property type="entry name" value="NOTCH1_EGF-like"/>
</dbReference>
<dbReference type="CTD" id="161198"/>
<dbReference type="SMART" id="SM00179">
    <property type="entry name" value="EGF_CA"/>
    <property type="match status" value="1"/>
</dbReference>
<keyword evidence="2 10" id="KW-0245">EGF-like domain</keyword>
<feature type="transmembrane region" description="Helical" evidence="11">
    <location>
        <begin position="303"/>
        <end position="328"/>
    </location>
</feature>
<dbReference type="GeneID" id="115819862"/>
<dbReference type="InterPro" id="IPR000742">
    <property type="entry name" value="EGF"/>
</dbReference>
<dbReference type="InterPro" id="IPR016186">
    <property type="entry name" value="C-type_lectin-like/link_sf"/>
</dbReference>
<dbReference type="SUPFAM" id="SSF57196">
    <property type="entry name" value="EGF/Laminin"/>
    <property type="match status" value="1"/>
</dbReference>
<evidence type="ECO:0000256" key="8">
    <source>
        <dbReference type="ARBA" id="ARBA00023136"/>
    </source>
</evidence>
<reference evidence="16" key="1">
    <citation type="submission" date="2025-08" db="UniProtKB">
        <authorList>
            <consortium name="RefSeq"/>
        </authorList>
    </citation>
    <scope>IDENTIFICATION</scope>
</reference>
<accession>A0A6J2W548</accession>
<dbReference type="InterPro" id="IPR000152">
    <property type="entry name" value="EGF-type_Asp/Asn_hydroxyl_site"/>
</dbReference>
<dbReference type="InterPro" id="IPR001304">
    <property type="entry name" value="C-type_lectin-like"/>
</dbReference>
<name>A0A6J2W548_CHACN</name>
<dbReference type="SUPFAM" id="SSF56436">
    <property type="entry name" value="C-type lectin-like"/>
    <property type="match status" value="1"/>
</dbReference>
<dbReference type="Pfam" id="PF00059">
    <property type="entry name" value="Lectin_C"/>
    <property type="match status" value="1"/>
</dbReference>
<keyword evidence="6" id="KW-0430">Lectin</keyword>
<evidence type="ECO:0000256" key="4">
    <source>
        <dbReference type="ARBA" id="ARBA00022692"/>
    </source>
</evidence>
<organism evidence="15 16">
    <name type="scientific">Chanos chanos</name>
    <name type="common">Milkfish</name>
    <name type="synonym">Mugil chanos</name>
    <dbReference type="NCBI Taxonomy" id="29144"/>
    <lineage>
        <taxon>Eukaryota</taxon>
        <taxon>Metazoa</taxon>
        <taxon>Chordata</taxon>
        <taxon>Craniata</taxon>
        <taxon>Vertebrata</taxon>
        <taxon>Euteleostomi</taxon>
        <taxon>Actinopterygii</taxon>
        <taxon>Neopterygii</taxon>
        <taxon>Teleostei</taxon>
        <taxon>Ostariophysi</taxon>
        <taxon>Gonorynchiformes</taxon>
        <taxon>Chanidae</taxon>
        <taxon>Chanos</taxon>
    </lineage>
</organism>
<dbReference type="OrthoDB" id="9890094at2759"/>
<evidence type="ECO:0000259" key="13">
    <source>
        <dbReference type="PROSITE" id="PS50026"/>
    </source>
</evidence>
<dbReference type="PROSITE" id="PS50041">
    <property type="entry name" value="C_TYPE_LECTIN_2"/>
    <property type="match status" value="1"/>
</dbReference>
<evidence type="ECO:0000259" key="14">
    <source>
        <dbReference type="PROSITE" id="PS50041"/>
    </source>
</evidence>
<evidence type="ECO:0000256" key="10">
    <source>
        <dbReference type="PROSITE-ProRule" id="PRU00076"/>
    </source>
</evidence>
<dbReference type="InterPro" id="IPR001881">
    <property type="entry name" value="EGF-like_Ca-bd_dom"/>
</dbReference>
<proteinExistence type="predicted"/>
<comment type="subcellular location">
    <subcellularLocation>
        <location evidence="1">Membrane</location>
        <topology evidence="1">Single-pass type I membrane protein</topology>
    </subcellularLocation>
</comment>
<dbReference type="Pfam" id="PF07645">
    <property type="entry name" value="EGF_CA"/>
    <property type="match status" value="1"/>
</dbReference>
<dbReference type="GO" id="GO:0016020">
    <property type="term" value="C:membrane"/>
    <property type="evidence" value="ECO:0007669"/>
    <property type="project" value="UniProtKB-SubCell"/>
</dbReference>
<feature type="signal peptide" evidence="12">
    <location>
        <begin position="1"/>
        <end position="16"/>
    </location>
</feature>
<keyword evidence="5 12" id="KW-0732">Signal</keyword>
<gene>
    <name evidence="16" type="primary">clec14a</name>
</gene>
<dbReference type="InParanoid" id="A0A6J2W548"/>
<keyword evidence="9 10" id="KW-1015">Disulfide bond</keyword>
<feature type="domain" description="EGF-like" evidence="13">
    <location>
        <begin position="232"/>
        <end position="266"/>
    </location>
</feature>
<dbReference type="PROSITE" id="PS00010">
    <property type="entry name" value="ASX_HYDROXYL"/>
    <property type="match status" value="1"/>
</dbReference>
<feature type="disulfide bond" evidence="10">
    <location>
        <begin position="236"/>
        <end position="246"/>
    </location>
</feature>
<dbReference type="PANTHER" id="PTHR14789">
    <property type="entry name" value="CHONDROLECTIN VARIANT CHODLFDELTAE"/>
    <property type="match status" value="1"/>
</dbReference>
<keyword evidence="15" id="KW-1185">Reference proteome</keyword>
<dbReference type="Gene3D" id="2.10.25.10">
    <property type="entry name" value="Laminin"/>
    <property type="match status" value="1"/>
</dbReference>
<dbReference type="CDD" id="cd00054">
    <property type="entry name" value="EGF_CA"/>
    <property type="match status" value="1"/>
</dbReference>
<evidence type="ECO:0000256" key="11">
    <source>
        <dbReference type="SAM" id="Phobius"/>
    </source>
</evidence>
<evidence type="ECO:0000256" key="6">
    <source>
        <dbReference type="ARBA" id="ARBA00022734"/>
    </source>
</evidence>
<sequence>MDRLMCILGFLRLVACMPDNPYVVYLDHETFQGAVSHCKLMGFLANMPTREEVTKILTAISNRDSSEKKFWVGLKKEKSSCVQTHLPLKGFQWIVDNSTEAAVNFTVAKPSCIHSLCGLLHVEKTGNSISNWELQDSPCSHRHPFICKQMEGGPDKTPCGKFYISGTHDKLQILHDPLKQNITCSHGDSFILTCSPRSHQWVLMGTQDTDISELCSPCKKGFKKDNLGKCIDIDECQQGKPCKHSCVNTVGSYKCECPDDDADACKESTDITNKDQATTTGNLLSLPSSSPEQVEIKDKQVDYSYIFIPVLIAVISLVVLVAVIVVIVKCCLRKRSKNLANKKTEASKESVALNRTDSMERVNEKEAL</sequence>
<evidence type="ECO:0000256" key="3">
    <source>
        <dbReference type="ARBA" id="ARBA00022553"/>
    </source>
</evidence>
<evidence type="ECO:0000313" key="16">
    <source>
        <dbReference type="RefSeq" id="XP_030639244.1"/>
    </source>
</evidence>
<evidence type="ECO:0000256" key="1">
    <source>
        <dbReference type="ARBA" id="ARBA00004479"/>
    </source>
</evidence>
<dbReference type="InterPro" id="IPR016187">
    <property type="entry name" value="CTDL_fold"/>
</dbReference>
<feature type="chain" id="PRO_5026888202" evidence="12">
    <location>
        <begin position="17"/>
        <end position="368"/>
    </location>
</feature>
<dbReference type="GO" id="GO:0005509">
    <property type="term" value="F:calcium ion binding"/>
    <property type="evidence" value="ECO:0007669"/>
    <property type="project" value="InterPro"/>
</dbReference>
<dbReference type="InterPro" id="IPR051505">
    <property type="entry name" value="C-type_lectin_domain"/>
</dbReference>
<keyword evidence="8 11" id="KW-0472">Membrane</keyword>
<keyword evidence="4 11" id="KW-0812">Transmembrane</keyword>
<comment type="caution">
    <text evidence="10">Lacks conserved residue(s) required for the propagation of feature annotation.</text>
</comment>
<keyword evidence="7 11" id="KW-1133">Transmembrane helix</keyword>
<keyword evidence="3" id="KW-0597">Phosphoprotein</keyword>
<dbReference type="AlphaFoldDB" id="A0A6J2W548"/>
<dbReference type="Gene3D" id="3.10.100.10">
    <property type="entry name" value="Mannose-Binding Protein A, subunit A"/>
    <property type="match status" value="1"/>
</dbReference>
<dbReference type="PANTHER" id="PTHR14789:SF8">
    <property type="entry name" value="C-TYPE LECTIN DOMAIN FAMILY 14 MEMBER A PRECURSOR-RELATED"/>
    <property type="match status" value="1"/>
</dbReference>
<protein>
    <submittedName>
        <fullName evidence="16">C-type lectin domain family 14 member A</fullName>
    </submittedName>
</protein>
<dbReference type="GO" id="GO:0030246">
    <property type="term" value="F:carbohydrate binding"/>
    <property type="evidence" value="ECO:0007669"/>
    <property type="project" value="UniProtKB-KW"/>
</dbReference>
<evidence type="ECO:0000256" key="12">
    <source>
        <dbReference type="SAM" id="SignalP"/>
    </source>
</evidence>
<dbReference type="RefSeq" id="XP_030639244.1">
    <property type="nucleotide sequence ID" value="XM_030783384.1"/>
</dbReference>
<feature type="domain" description="C-type lectin" evidence="14">
    <location>
        <begin position="22"/>
        <end position="148"/>
    </location>
</feature>
<dbReference type="InterPro" id="IPR018097">
    <property type="entry name" value="EGF_Ca-bd_CS"/>
</dbReference>
<evidence type="ECO:0000256" key="2">
    <source>
        <dbReference type="ARBA" id="ARBA00022536"/>
    </source>
</evidence>
<evidence type="ECO:0000256" key="9">
    <source>
        <dbReference type="ARBA" id="ARBA00023157"/>
    </source>
</evidence>
<dbReference type="PROSITE" id="PS01187">
    <property type="entry name" value="EGF_CA"/>
    <property type="match status" value="1"/>
</dbReference>